<reference evidence="2 3" key="1">
    <citation type="journal article" date="2019" name="Int. J. Syst. Evol. Microbiol.">
        <title>The Global Catalogue of Microorganisms (GCM) 10K type strain sequencing project: providing services to taxonomists for standard genome sequencing and annotation.</title>
        <authorList>
            <consortium name="The Broad Institute Genomics Platform"/>
            <consortium name="The Broad Institute Genome Sequencing Center for Infectious Disease"/>
            <person name="Wu L."/>
            <person name="Ma J."/>
        </authorList>
    </citation>
    <scope>NUCLEOTIDE SEQUENCE [LARGE SCALE GENOMIC DNA]</scope>
    <source>
        <strain evidence="2 3">JCM 19585</strain>
    </source>
</reference>
<dbReference type="AlphaFoldDB" id="A0A830EZB6"/>
<gene>
    <name evidence="2" type="ORF">GCM10009037_05270</name>
</gene>
<dbReference type="Proteomes" id="UP000628840">
    <property type="component" value="Unassembled WGS sequence"/>
</dbReference>
<evidence type="ECO:0000313" key="2">
    <source>
        <dbReference type="EMBL" id="GGL24647.1"/>
    </source>
</evidence>
<dbReference type="RefSeq" id="WP_188878340.1">
    <property type="nucleotide sequence ID" value="NZ_BMPF01000001.1"/>
</dbReference>
<dbReference type="OrthoDB" id="257030at2157"/>
<feature type="region of interest" description="Disordered" evidence="1">
    <location>
        <begin position="193"/>
        <end position="212"/>
    </location>
</feature>
<evidence type="ECO:0000313" key="3">
    <source>
        <dbReference type="Proteomes" id="UP000628840"/>
    </source>
</evidence>
<name>A0A830EZB6_9EURY</name>
<dbReference type="EMBL" id="BMPF01000001">
    <property type="protein sequence ID" value="GGL24647.1"/>
    <property type="molecule type" value="Genomic_DNA"/>
</dbReference>
<keyword evidence="3" id="KW-1185">Reference proteome</keyword>
<comment type="caution">
    <text evidence="2">The sequence shown here is derived from an EMBL/GenBank/DDBJ whole genome shotgun (WGS) entry which is preliminary data.</text>
</comment>
<accession>A0A830EZB6</accession>
<proteinExistence type="predicted"/>
<evidence type="ECO:0000256" key="1">
    <source>
        <dbReference type="SAM" id="MobiDB-lite"/>
    </source>
</evidence>
<sequence>MPTSRAAALGTVAGYAEAARHTHDGTLESFTDRHGTTCRGYRFTTADDEPYLVYGPESAEYLYVTSHHAPVQALTFELGEADVEEYASRDVAYEDGDEPESRVAARAALDEADGMREAIEELEAECDTSAVTYEPHYTRHGALSEFYFHRRLFPDGRFAPEDFDDAVRAVTSAVSRAYRAYYRLLDLPVLEGDVEQEPPTGRDYVSGGRGFE</sequence>
<protein>
    <submittedName>
        <fullName evidence="2">Uncharacterized protein</fullName>
    </submittedName>
</protein>
<organism evidence="2 3">
    <name type="scientific">Halarchaeum grantii</name>
    <dbReference type="NCBI Taxonomy" id="1193105"/>
    <lineage>
        <taxon>Archaea</taxon>
        <taxon>Methanobacteriati</taxon>
        <taxon>Methanobacteriota</taxon>
        <taxon>Stenosarchaea group</taxon>
        <taxon>Halobacteria</taxon>
        <taxon>Halobacteriales</taxon>
        <taxon>Halobacteriaceae</taxon>
    </lineage>
</organism>